<dbReference type="OMA" id="AAPVNCV"/>
<dbReference type="EMBL" id="MRBO01000456">
    <property type="protein sequence ID" value="KAB2584240.1"/>
    <property type="molecule type" value="Genomic_DNA"/>
</dbReference>
<evidence type="ECO:0000313" key="4">
    <source>
        <dbReference type="Proteomes" id="UP000325576"/>
    </source>
</evidence>
<organism evidence="1 4">
    <name type="scientific">Rhodococcus erythropolis</name>
    <name type="common">Arthrobacter picolinophilus</name>
    <dbReference type="NCBI Taxonomy" id="1833"/>
    <lineage>
        <taxon>Bacteria</taxon>
        <taxon>Bacillati</taxon>
        <taxon>Actinomycetota</taxon>
        <taxon>Actinomycetes</taxon>
        <taxon>Mycobacteriales</taxon>
        <taxon>Nocardiaceae</taxon>
        <taxon>Rhodococcus</taxon>
        <taxon>Rhodococcus erythropolis group</taxon>
    </lineage>
</organism>
<dbReference type="STRING" id="1833.XU06_07480"/>
<dbReference type="GeneID" id="57488337"/>
<evidence type="ECO:0000313" key="5">
    <source>
        <dbReference type="Proteomes" id="UP000627573"/>
    </source>
</evidence>
<evidence type="ECO:0000313" key="3">
    <source>
        <dbReference type="EMBL" id="WGV51172.2"/>
    </source>
</evidence>
<dbReference type="OrthoDB" id="4485718at2"/>
<dbReference type="RefSeq" id="WP_019744475.1">
    <property type="nucleotide sequence ID" value="NZ_AP018733.1"/>
</dbReference>
<dbReference type="KEGG" id="reb:XU06_07480"/>
<dbReference type="Proteomes" id="UP000325576">
    <property type="component" value="Unassembled WGS sequence"/>
</dbReference>
<gene>
    <name evidence="1" type="ORF">BS297_16525</name>
    <name evidence="2" type="ORF">I3517_06690</name>
    <name evidence="3" type="ORF">QIE55_08145</name>
</gene>
<dbReference type="InterPro" id="IPR046652">
    <property type="entry name" value="DUF6764"/>
</dbReference>
<evidence type="ECO:0000313" key="2">
    <source>
        <dbReference type="EMBL" id="MBH5142299.1"/>
    </source>
</evidence>
<reference evidence="3" key="3">
    <citation type="submission" date="2023-08" db="EMBL/GenBank/DDBJ databases">
        <title>Isolation and Characterization of Rhodococcus erythropolis MGMM8.</title>
        <authorList>
            <person name="Diabankana R.G.C."/>
            <person name="Afordoanyi D.M."/>
            <person name="Validov S.Z."/>
        </authorList>
    </citation>
    <scope>NUCLEOTIDE SEQUENCE</scope>
    <source>
        <strain evidence="3">MGMM8</strain>
    </source>
</reference>
<evidence type="ECO:0000313" key="1">
    <source>
        <dbReference type="EMBL" id="KAB2584240.1"/>
    </source>
</evidence>
<protein>
    <submittedName>
        <fullName evidence="1">Uncharacterized protein</fullName>
    </submittedName>
</protein>
<dbReference type="EMBL" id="JAECSB010000028">
    <property type="protein sequence ID" value="MBH5142299.1"/>
    <property type="molecule type" value="Genomic_DNA"/>
</dbReference>
<dbReference type="Proteomes" id="UP001230933">
    <property type="component" value="Chromosome"/>
</dbReference>
<keyword evidence="5" id="KW-1185">Reference proteome</keyword>
<name>A0A0C2ZX41_RHOER</name>
<reference evidence="1 4" key="1">
    <citation type="journal article" date="2017" name="Poromechanics V (2013)">
        <title>Genomic Characterization of the Arsenic-Tolerant Actinobacterium, &lt;i&gt;Rhodococcus erythropolis&lt;/i&gt; S43.</title>
        <authorList>
            <person name="Retamal-Morales G."/>
            <person name="Mehnert M."/>
            <person name="Schwabe R."/>
            <person name="Tischler D."/>
            <person name="Schloemann M."/>
            <person name="Levican G.J."/>
        </authorList>
    </citation>
    <scope>NUCLEOTIDE SEQUENCE [LARGE SCALE GENOMIC DNA]</scope>
    <source>
        <strain evidence="1 4">S43</strain>
    </source>
</reference>
<dbReference type="Proteomes" id="UP000627573">
    <property type="component" value="Unassembled WGS sequence"/>
</dbReference>
<proteinExistence type="predicted"/>
<sequence>MPLISSVWFRRSSSRVSGISSSRLGGRLARTGAVMTVGMGLAAGLALTGAGAASAAPVTCVSPPSANDIQVSETASCGAQSVGAGRSQAGAAESGTAVSVAADNGYSNSYANGFGTALGASRGNGQAQAFALGGGIARAGAADGNVTFAIAGYGAGATADANGVDCVGVLSFAVNLSNGQFCIAG</sequence>
<accession>A0A0C2ZX41</accession>
<dbReference type="EMBL" id="CP124545">
    <property type="protein sequence ID" value="WGV51172.2"/>
    <property type="molecule type" value="Genomic_DNA"/>
</dbReference>
<dbReference type="Pfam" id="PF20550">
    <property type="entry name" value="DUF6764"/>
    <property type="match status" value="1"/>
</dbReference>
<reference evidence="2 5" key="2">
    <citation type="submission" date="2020-12" db="EMBL/GenBank/DDBJ databases">
        <title>Draft genome sequence of furan degrading bacterial strain FUR100.</title>
        <authorList>
            <person name="Woiski C."/>
        </authorList>
    </citation>
    <scope>NUCLEOTIDE SEQUENCE [LARGE SCALE GENOMIC DNA]</scope>
    <source>
        <strain evidence="2 5">FUR100</strain>
    </source>
</reference>
<dbReference type="AlphaFoldDB" id="A0A0C2ZX41"/>